<gene>
    <name evidence="14" type="ORF">RCL2_000315200</name>
    <name evidence="13" type="ORF">RclHR1_02280018</name>
</gene>
<feature type="transmembrane region" description="Helical" evidence="11">
    <location>
        <begin position="354"/>
        <end position="373"/>
    </location>
</feature>
<keyword evidence="15" id="KW-1185">Reference proteome</keyword>
<evidence type="ECO:0000256" key="5">
    <source>
        <dbReference type="ARBA" id="ARBA00022679"/>
    </source>
</evidence>
<keyword evidence="7 11" id="KW-1133">Transmembrane helix</keyword>
<dbReference type="InterPro" id="IPR036770">
    <property type="entry name" value="Ankyrin_rpt-contain_sf"/>
</dbReference>
<accession>A0A2Z6QWW3</accession>
<feature type="repeat" description="ANK" evidence="10">
    <location>
        <begin position="107"/>
        <end position="139"/>
    </location>
</feature>
<evidence type="ECO:0000256" key="11">
    <source>
        <dbReference type="SAM" id="Phobius"/>
    </source>
</evidence>
<dbReference type="GO" id="GO:0005886">
    <property type="term" value="C:plasma membrane"/>
    <property type="evidence" value="ECO:0007669"/>
    <property type="project" value="UniProtKB-SubCell"/>
</dbReference>
<dbReference type="PROSITE" id="PS50088">
    <property type="entry name" value="ANK_REPEAT"/>
    <property type="match status" value="3"/>
</dbReference>
<dbReference type="Gene3D" id="1.25.40.20">
    <property type="entry name" value="Ankyrin repeat-containing domain"/>
    <property type="match status" value="2"/>
</dbReference>
<feature type="repeat" description="ANK" evidence="10">
    <location>
        <begin position="174"/>
        <end position="206"/>
    </location>
</feature>
<dbReference type="Pfam" id="PF03142">
    <property type="entry name" value="Chitin_synth_2"/>
    <property type="match status" value="1"/>
</dbReference>
<dbReference type="PANTHER" id="PTHR22914">
    <property type="entry name" value="CHITIN SYNTHASE"/>
    <property type="match status" value="1"/>
</dbReference>
<dbReference type="GO" id="GO:0004100">
    <property type="term" value="F:chitin synthase activity"/>
    <property type="evidence" value="ECO:0007669"/>
    <property type="project" value="UniProtKB-EC"/>
</dbReference>
<dbReference type="GO" id="GO:0030428">
    <property type="term" value="C:cell septum"/>
    <property type="evidence" value="ECO:0007669"/>
    <property type="project" value="TreeGrafter"/>
</dbReference>
<keyword evidence="5 14" id="KW-0808">Transferase</keyword>
<evidence type="ECO:0000256" key="2">
    <source>
        <dbReference type="ARBA" id="ARBA00012543"/>
    </source>
</evidence>
<keyword evidence="9" id="KW-0325">Glycoprotein</keyword>
<comment type="caution">
    <text evidence="13">The sequence shown here is derived from an EMBL/GenBank/DDBJ whole genome shotgun (WGS) entry which is preliminary data.</text>
</comment>
<dbReference type="PROSITE" id="PS50297">
    <property type="entry name" value="ANK_REP_REGION"/>
    <property type="match status" value="3"/>
</dbReference>
<name>A0A2Z6QWW3_9GLOM</name>
<evidence type="ECO:0000256" key="9">
    <source>
        <dbReference type="ARBA" id="ARBA00023180"/>
    </source>
</evidence>
<dbReference type="InterPro" id="IPR004835">
    <property type="entry name" value="Chitin_synth"/>
</dbReference>
<evidence type="ECO:0000256" key="7">
    <source>
        <dbReference type="ARBA" id="ARBA00022989"/>
    </source>
</evidence>
<keyword evidence="4" id="KW-0328">Glycosyltransferase</keyword>
<evidence type="ECO:0000256" key="10">
    <source>
        <dbReference type="PROSITE-ProRule" id="PRU00023"/>
    </source>
</evidence>
<feature type="transmembrane region" description="Helical" evidence="11">
    <location>
        <begin position="316"/>
        <end position="333"/>
    </location>
</feature>
<dbReference type="GO" id="GO:0006031">
    <property type="term" value="P:chitin biosynthetic process"/>
    <property type="evidence" value="ECO:0007669"/>
    <property type="project" value="TreeGrafter"/>
</dbReference>
<dbReference type="EMBL" id="BEXD01001424">
    <property type="protein sequence ID" value="GBB94045.1"/>
    <property type="molecule type" value="Genomic_DNA"/>
</dbReference>
<dbReference type="AlphaFoldDB" id="A0A2Z6QWW3"/>
<evidence type="ECO:0000256" key="8">
    <source>
        <dbReference type="ARBA" id="ARBA00023136"/>
    </source>
</evidence>
<evidence type="ECO:0000313" key="15">
    <source>
        <dbReference type="Proteomes" id="UP000247702"/>
    </source>
</evidence>
<dbReference type="PANTHER" id="PTHR22914:SF41">
    <property type="entry name" value="CHITIN SYNTHASE 7"/>
    <property type="match status" value="1"/>
</dbReference>
<dbReference type="Proteomes" id="UP000247702">
    <property type="component" value="Unassembled WGS sequence"/>
</dbReference>
<evidence type="ECO:0000259" key="12">
    <source>
        <dbReference type="Pfam" id="PF22997"/>
    </source>
</evidence>
<dbReference type="OrthoDB" id="370884at2759"/>
<dbReference type="InterPro" id="IPR029044">
    <property type="entry name" value="Nucleotide-diphossugar_trans"/>
</dbReference>
<evidence type="ECO:0000256" key="3">
    <source>
        <dbReference type="ARBA" id="ARBA00022475"/>
    </source>
</evidence>
<dbReference type="PRINTS" id="PR01415">
    <property type="entry name" value="ANKYRIN"/>
</dbReference>
<evidence type="ECO:0000256" key="4">
    <source>
        <dbReference type="ARBA" id="ARBA00022676"/>
    </source>
</evidence>
<organism evidence="13 15">
    <name type="scientific">Rhizophagus clarus</name>
    <dbReference type="NCBI Taxonomy" id="94130"/>
    <lineage>
        <taxon>Eukaryota</taxon>
        <taxon>Fungi</taxon>
        <taxon>Fungi incertae sedis</taxon>
        <taxon>Mucoromycota</taxon>
        <taxon>Glomeromycotina</taxon>
        <taxon>Glomeromycetes</taxon>
        <taxon>Glomerales</taxon>
        <taxon>Glomeraceae</taxon>
        <taxon>Rhizophagus</taxon>
    </lineage>
</organism>
<dbReference type="Proteomes" id="UP000615446">
    <property type="component" value="Unassembled WGS sequence"/>
</dbReference>
<dbReference type="SUPFAM" id="SSF53448">
    <property type="entry name" value="Nucleotide-diphospho-sugar transferases"/>
    <property type="match status" value="1"/>
</dbReference>
<evidence type="ECO:0000256" key="6">
    <source>
        <dbReference type="ARBA" id="ARBA00022692"/>
    </source>
</evidence>
<dbReference type="SMART" id="SM00248">
    <property type="entry name" value="ANK"/>
    <property type="match status" value="5"/>
</dbReference>
<dbReference type="InterPro" id="IPR054295">
    <property type="entry name" value="CHS4-like_dom"/>
</dbReference>
<feature type="domain" description="Chitin synthase 4-like" evidence="12">
    <location>
        <begin position="494"/>
        <end position="571"/>
    </location>
</feature>
<sequence>MQADEITSAADTTSSRGVSSTVVSSVVSSTTDEDIRRTIYDVIIQNDIKELTGILNDIVNFDINQPLNDKEGDNKNALMIACSLDCFDIVKYLLTYKNINVDLQDKFGETALYLASALGNAKIVKLLLKHDANANIYNKENVSPLIVSSYNGHNDTVKALLNKGDINVNYQDNLCKTALSYAAHEGQPLIVELLLKNGADVNIADKLGWTPLMLAAYAGRANICKQLLIANANKNLKTNDNKTASTFAKEAGHFHIAEMIDRFVHNSNMVTYNYDEENVRKRETHYFGNHVNHDSRRISTASRLRTEMMPREGNTWWVYVSWITTFFILDRFLTKYGKMTDKRVRQAWREKFTLCFIAFLTTVFIAFLTFGFVDVACSPTAPPIPLNLVDKFWAQNKQVMIVRGQIYNVGDFFKSGGHRPIAPFNDAMLEPIIDQYYGRDVGELFPVNDHTIGCNKNSTVNGISCRVDTDNRYHCHTSTNSLKTLESLSINRFVSVSWDDIKNTQSRKLFAHKGRVYDITNYLSETNKNRWLGDDNVTVPFLENLIGQDVTSELSLVKDDNIKEIINCFEHFQIGEVEGVTYGCATVTAAVVVISSISTGLVIMKLISAIAYDNFIAKQMTKKVIYNENVKDVIIMVPCYSEGYESMKASFDSLAATDYPDQNKILFIIADGNITGSGNDRSTPDILLDFIIPYNENFDNVRAKSYLSIGEGTKRHNMAKVYIGHYQYQNRNIPTMLVIKVGNQEERNYPKAGNRGKRDSQLVLMQMLQHAFNNSKMSPLEFEIFEKFRKLTQRTIDRCEFVMMIDADTVVKEDAVTNMVNYMINDSSVVGLCGETRILNKMENWVTLIQVFEYYLSHHLGKSFEAVFASVTCLPGCFCMYRVFSYNYDGDRVPILVDENIMMNYSTNEVDTLHQQNLLLLGEDRYLTTLMLRAFPKRKTAYCPTAICETIVPSEFKVLLSQRRRWINGTVHNMFELVVTSELPGRFCFSMQFAVFLDLIGTFTSPFAMTYILFTIIGLIAGLPFQTAVLFTAVSFSLQVILAIFTSFDPVTVLWFFIYLLSVPIWYIILPLYAFWNFDDFTWGATRKLNDDGTTSYSDTIFDKFDPRSVPFKKWEQWIKNANSRSVSRSVSKSANYKYI</sequence>
<reference evidence="14" key="2">
    <citation type="submission" date="2019-10" db="EMBL/GenBank/DDBJ databases">
        <title>Conservation and host-specific expression of non-tandemly repeated heterogenous ribosome RNA gene in arbuscular mycorrhizal fungi.</title>
        <authorList>
            <person name="Maeda T."/>
            <person name="Kobayashi Y."/>
            <person name="Nakagawa T."/>
            <person name="Ezawa T."/>
            <person name="Yamaguchi K."/>
            <person name="Bino T."/>
            <person name="Nishimoto Y."/>
            <person name="Shigenobu S."/>
            <person name="Kawaguchi M."/>
        </authorList>
    </citation>
    <scope>NUCLEOTIDE SEQUENCE</scope>
    <source>
        <strain evidence="14">HR1</strain>
    </source>
</reference>
<dbReference type="InterPro" id="IPR002110">
    <property type="entry name" value="Ankyrin_rpt"/>
</dbReference>
<dbReference type="Gene3D" id="3.90.550.10">
    <property type="entry name" value="Spore Coat Polysaccharide Biosynthesis Protein SpsA, Chain A"/>
    <property type="match status" value="1"/>
</dbReference>
<keyword evidence="8 11" id="KW-0472">Membrane</keyword>
<keyword evidence="10" id="KW-0040">ANK repeat</keyword>
<dbReference type="Pfam" id="PF22997">
    <property type="entry name" value="CHS4"/>
    <property type="match status" value="1"/>
</dbReference>
<feature type="transmembrane region" description="Helical" evidence="11">
    <location>
        <begin position="1028"/>
        <end position="1048"/>
    </location>
</feature>
<dbReference type="Pfam" id="PF00023">
    <property type="entry name" value="Ank"/>
    <property type="match status" value="1"/>
</dbReference>
<proteinExistence type="predicted"/>
<keyword evidence="3" id="KW-1003">Cell membrane</keyword>
<dbReference type="Pfam" id="PF12796">
    <property type="entry name" value="Ank_2"/>
    <property type="match status" value="2"/>
</dbReference>
<dbReference type="EMBL" id="BLAL01000017">
    <property type="protein sequence ID" value="GES75737.1"/>
    <property type="molecule type" value="Genomic_DNA"/>
</dbReference>
<dbReference type="SUPFAM" id="SSF48403">
    <property type="entry name" value="Ankyrin repeat"/>
    <property type="match status" value="1"/>
</dbReference>
<evidence type="ECO:0000313" key="13">
    <source>
        <dbReference type="EMBL" id="GBB94045.1"/>
    </source>
</evidence>
<comment type="subcellular location">
    <subcellularLocation>
        <location evidence="1">Cell membrane</location>
        <topology evidence="1">Multi-pass membrane protein</topology>
    </subcellularLocation>
</comment>
<feature type="transmembrane region" description="Helical" evidence="11">
    <location>
        <begin position="1054"/>
        <end position="1078"/>
    </location>
</feature>
<evidence type="ECO:0000256" key="1">
    <source>
        <dbReference type="ARBA" id="ARBA00004651"/>
    </source>
</evidence>
<dbReference type="EC" id="2.4.1.16" evidence="2"/>
<feature type="transmembrane region" description="Helical" evidence="11">
    <location>
        <begin position="993"/>
        <end position="1021"/>
    </location>
</feature>
<dbReference type="STRING" id="94130.A0A2Z6QWW3"/>
<keyword evidence="6 11" id="KW-0812">Transmembrane</keyword>
<protein>
    <recommendedName>
        <fullName evidence="2">chitin synthase</fullName>
        <ecNumber evidence="2">2.4.1.16</ecNumber>
    </recommendedName>
</protein>
<feature type="repeat" description="ANK" evidence="10">
    <location>
        <begin position="207"/>
        <end position="239"/>
    </location>
</feature>
<reference evidence="13 15" key="1">
    <citation type="submission" date="2017-11" db="EMBL/GenBank/DDBJ databases">
        <title>The genome of Rhizophagus clarus HR1 reveals common genetic basis of auxotrophy among arbuscular mycorrhizal fungi.</title>
        <authorList>
            <person name="Kobayashi Y."/>
        </authorList>
    </citation>
    <scope>NUCLEOTIDE SEQUENCE [LARGE SCALE GENOMIC DNA]</scope>
    <source>
        <strain evidence="13 15">HR1</strain>
    </source>
</reference>
<evidence type="ECO:0000313" key="14">
    <source>
        <dbReference type="EMBL" id="GES75737.1"/>
    </source>
</evidence>